<protein>
    <submittedName>
        <fullName evidence="2">Uncharacterized protein</fullName>
    </submittedName>
</protein>
<evidence type="ECO:0000313" key="3">
    <source>
        <dbReference type="Proteomes" id="UP000244855"/>
    </source>
</evidence>
<feature type="compositionally biased region" description="Low complexity" evidence="1">
    <location>
        <begin position="244"/>
        <end position="258"/>
    </location>
</feature>
<evidence type="ECO:0000256" key="1">
    <source>
        <dbReference type="SAM" id="MobiDB-lite"/>
    </source>
</evidence>
<sequence>MEPSQRGESFHIVCIMSIFSKFKRAKQVADKDEVQSKVKEKRSYAVQAYDKPLPPLPIHVCTCADQNAFIATQITPVFPRPPRSPADPIRFSSEEARIRIAAVKKRKSEMSLRATSPPKRIFAASRKKSVESLDPPPRPLLRVRSDMSMRVSVPKEPGRPNTSSGHSTTGRTRTQYKDNYSFYADNPQPLREFGPMLNSRSTSAPQVPRPKTTDDSSSRKSPYNLSLKRPSLLNLTMEEEPERCSSSSRYSQETSPTSENTAVAIQTKIIRRFSKMRSLPTLRLKPRPLHPPPPALITEISAPYRPSDLTVTTDMSSINKTKPLLRSPKSPRSPIPTWRYEDFLAAPPPVLETPASPALSSSIRSGSRRASISSLFYRRNGSVVFAT</sequence>
<accession>A0A2V1E3J6</accession>
<evidence type="ECO:0000313" key="2">
    <source>
        <dbReference type="EMBL" id="PVI05031.1"/>
    </source>
</evidence>
<feature type="region of interest" description="Disordered" evidence="1">
    <location>
        <begin position="109"/>
        <end position="260"/>
    </location>
</feature>
<reference evidence="2 3" key="1">
    <citation type="journal article" date="2018" name="Sci. Rep.">
        <title>Comparative genomics provides insights into the lifestyle and reveals functional heterogeneity of dark septate endophytic fungi.</title>
        <authorList>
            <person name="Knapp D.G."/>
            <person name="Nemeth J.B."/>
            <person name="Barry K."/>
            <person name="Hainaut M."/>
            <person name="Henrissat B."/>
            <person name="Johnson J."/>
            <person name="Kuo A."/>
            <person name="Lim J.H.P."/>
            <person name="Lipzen A."/>
            <person name="Nolan M."/>
            <person name="Ohm R.A."/>
            <person name="Tamas L."/>
            <person name="Grigoriev I.V."/>
            <person name="Spatafora J.W."/>
            <person name="Nagy L.G."/>
            <person name="Kovacs G.M."/>
        </authorList>
    </citation>
    <scope>NUCLEOTIDE SEQUENCE [LARGE SCALE GENOMIC DNA]</scope>
    <source>
        <strain evidence="2 3">DSE2036</strain>
    </source>
</reference>
<organism evidence="2 3">
    <name type="scientific">Periconia macrospinosa</name>
    <dbReference type="NCBI Taxonomy" id="97972"/>
    <lineage>
        <taxon>Eukaryota</taxon>
        <taxon>Fungi</taxon>
        <taxon>Dikarya</taxon>
        <taxon>Ascomycota</taxon>
        <taxon>Pezizomycotina</taxon>
        <taxon>Dothideomycetes</taxon>
        <taxon>Pleosporomycetidae</taxon>
        <taxon>Pleosporales</taxon>
        <taxon>Massarineae</taxon>
        <taxon>Periconiaceae</taxon>
        <taxon>Periconia</taxon>
    </lineage>
</organism>
<dbReference type="OrthoDB" id="5416902at2759"/>
<dbReference type="EMBL" id="KZ805317">
    <property type="protein sequence ID" value="PVI05031.1"/>
    <property type="molecule type" value="Genomic_DNA"/>
</dbReference>
<dbReference type="AlphaFoldDB" id="A0A2V1E3J6"/>
<dbReference type="Proteomes" id="UP000244855">
    <property type="component" value="Unassembled WGS sequence"/>
</dbReference>
<name>A0A2V1E3J6_9PLEO</name>
<feature type="compositionally biased region" description="Low complexity" evidence="1">
    <location>
        <begin position="162"/>
        <end position="173"/>
    </location>
</feature>
<gene>
    <name evidence="2" type="ORF">DM02DRAFT_689037</name>
</gene>
<keyword evidence="3" id="KW-1185">Reference proteome</keyword>
<proteinExistence type="predicted"/>